<dbReference type="SMART" id="SM00451">
    <property type="entry name" value="ZnF_U1"/>
    <property type="match status" value="2"/>
</dbReference>
<feature type="region of interest" description="Disordered" evidence="1">
    <location>
        <begin position="1"/>
        <end position="121"/>
    </location>
</feature>
<evidence type="ECO:0000256" key="1">
    <source>
        <dbReference type="SAM" id="MobiDB-lite"/>
    </source>
</evidence>
<sequence>MDPYAAQTQTQIYPPPSSSQLQPQIQDPYLYHQQQYDPSQQQYDPSQQQYDPSQQQYDPSQQHYAYYAQIPQAQYDQSLQYPNPNPVYPEQVSQQQQQPQSEQDNAPIHPPGVPVESDPNQTAAYQQAYAQPVYQTDPSYYYPEYQHPQQLSYHDAGTGHQVQPQWQSQQGQPGIQAIAAELYSLCYMLEFSQSLKWLCLRLSQHYLCLKLFFPSAEMISHKHSVLSKILQRFIDWRRFISWDVLDLVLSSSKPEHRTVKTIAIRQGGGRGFRGGGLSFRGRGGSRGRGEITRVKSEPKPQFLAWCELCRVDCNTHEVLENHKNGKKHKKNMEIQEELQRLAGKTHEIQIAPGIERVEVKLENQTVQFEGNGLKRKMRDERKSAEPEKKPKEIIPFICELCDVKCESAPAFDNHLKGRRHMFNVERFQEQQAQATLGQVALQALYPALEAALYPALLQALAHNASTSYGYGGLDQHALLQLLQPFLPQTGPAFFPHGLPPRASGPPVLRPQCLTHGAVDNQADPVNESESKTEDDSTQRQWNQLNERTVDMWVSGYN</sequence>
<dbReference type="GO" id="GO:0003676">
    <property type="term" value="F:nucleic acid binding"/>
    <property type="evidence" value="ECO:0007669"/>
    <property type="project" value="InterPro"/>
</dbReference>
<dbReference type="InterPro" id="IPR036236">
    <property type="entry name" value="Znf_C2H2_sf"/>
</dbReference>
<dbReference type="GO" id="GO:0008270">
    <property type="term" value="F:zinc ion binding"/>
    <property type="evidence" value="ECO:0007669"/>
    <property type="project" value="UniProtKB-KW"/>
</dbReference>
<protein>
    <recommendedName>
        <fullName evidence="2">U1-type domain-containing protein</fullName>
    </recommendedName>
</protein>
<proteinExistence type="predicted"/>
<feature type="region of interest" description="Disordered" evidence="1">
    <location>
        <begin position="517"/>
        <end position="544"/>
    </location>
</feature>
<keyword evidence="4" id="KW-1185">Reference proteome</keyword>
<evidence type="ECO:0000313" key="4">
    <source>
        <dbReference type="Proteomes" id="UP000326396"/>
    </source>
</evidence>
<reference evidence="3 4" key="1">
    <citation type="submission" date="2019-05" db="EMBL/GenBank/DDBJ databases">
        <title>Mikania micrantha, genome provides insights into the molecular mechanism of rapid growth.</title>
        <authorList>
            <person name="Liu B."/>
        </authorList>
    </citation>
    <scope>NUCLEOTIDE SEQUENCE [LARGE SCALE GENOMIC DNA]</scope>
    <source>
        <strain evidence="3">NLD-2019</strain>
        <tissue evidence="3">Leaf</tissue>
    </source>
</reference>
<feature type="domain" description="U1-type" evidence="2">
    <location>
        <begin position="393"/>
        <end position="427"/>
    </location>
</feature>
<dbReference type="OrthoDB" id="434647at2759"/>
<accession>A0A5N6M680</accession>
<dbReference type="Proteomes" id="UP000326396">
    <property type="component" value="Linkage Group LG7"/>
</dbReference>
<dbReference type="InterPro" id="IPR013087">
    <property type="entry name" value="Znf_C2H2_type"/>
</dbReference>
<feature type="compositionally biased region" description="Basic and acidic residues" evidence="1">
    <location>
        <begin position="528"/>
        <end position="537"/>
    </location>
</feature>
<dbReference type="InterPro" id="IPR003604">
    <property type="entry name" value="Matrin/U1-like-C_Znf_C2H2"/>
</dbReference>
<dbReference type="SUPFAM" id="SSF57667">
    <property type="entry name" value="beta-beta-alpha zinc fingers"/>
    <property type="match status" value="2"/>
</dbReference>
<feature type="domain" description="U1-type" evidence="2">
    <location>
        <begin position="299"/>
        <end position="335"/>
    </location>
</feature>
<comment type="caution">
    <text evidence="3">The sequence shown here is derived from an EMBL/GenBank/DDBJ whole genome shotgun (WGS) entry which is preliminary data.</text>
</comment>
<feature type="compositionally biased region" description="Low complexity" evidence="1">
    <location>
        <begin position="89"/>
        <end position="103"/>
    </location>
</feature>
<feature type="compositionally biased region" description="Polar residues" evidence="1">
    <location>
        <begin position="1"/>
        <end position="10"/>
    </location>
</feature>
<gene>
    <name evidence="3" type="ORF">E3N88_37111</name>
</gene>
<dbReference type="EMBL" id="SZYD01000017">
    <property type="protein sequence ID" value="KAD3069231.1"/>
    <property type="molecule type" value="Genomic_DNA"/>
</dbReference>
<dbReference type="Gene3D" id="3.30.160.60">
    <property type="entry name" value="Classic Zinc Finger"/>
    <property type="match status" value="2"/>
</dbReference>
<organism evidence="3 4">
    <name type="scientific">Mikania micrantha</name>
    <name type="common">bitter vine</name>
    <dbReference type="NCBI Taxonomy" id="192012"/>
    <lineage>
        <taxon>Eukaryota</taxon>
        <taxon>Viridiplantae</taxon>
        <taxon>Streptophyta</taxon>
        <taxon>Embryophyta</taxon>
        <taxon>Tracheophyta</taxon>
        <taxon>Spermatophyta</taxon>
        <taxon>Magnoliopsida</taxon>
        <taxon>eudicotyledons</taxon>
        <taxon>Gunneridae</taxon>
        <taxon>Pentapetalae</taxon>
        <taxon>asterids</taxon>
        <taxon>campanulids</taxon>
        <taxon>Asterales</taxon>
        <taxon>Asteraceae</taxon>
        <taxon>Asteroideae</taxon>
        <taxon>Heliantheae alliance</taxon>
        <taxon>Eupatorieae</taxon>
        <taxon>Mikania</taxon>
    </lineage>
</organism>
<dbReference type="Pfam" id="PF12874">
    <property type="entry name" value="zf-met"/>
    <property type="match status" value="2"/>
</dbReference>
<evidence type="ECO:0000313" key="3">
    <source>
        <dbReference type="EMBL" id="KAD3069231.1"/>
    </source>
</evidence>
<name>A0A5N6M680_9ASTR</name>
<dbReference type="PANTHER" id="PTHR47487">
    <property type="entry name" value="OS06G0651300 PROTEIN-RELATED"/>
    <property type="match status" value="1"/>
</dbReference>
<feature type="compositionally biased region" description="Low complexity" evidence="1">
    <location>
        <begin position="18"/>
        <end position="77"/>
    </location>
</feature>
<dbReference type="AlphaFoldDB" id="A0A5N6M680"/>
<evidence type="ECO:0000259" key="2">
    <source>
        <dbReference type="SMART" id="SM00451"/>
    </source>
</evidence>
<dbReference type="PANTHER" id="PTHR47487:SF3">
    <property type="entry name" value="GLUTENIN, HIGH MOLECULAR WEIGHT SUBUNIT 12-LIKE"/>
    <property type="match status" value="1"/>
</dbReference>